<keyword evidence="3" id="KW-1003">Cell membrane</keyword>
<dbReference type="STRING" id="1121345.SAMN02745217_04156"/>
<reference evidence="8 9" key="1">
    <citation type="submission" date="2016-12" db="EMBL/GenBank/DDBJ databases">
        <authorList>
            <person name="Song W.-J."/>
            <person name="Kurnit D.M."/>
        </authorList>
    </citation>
    <scope>NUCLEOTIDE SEQUENCE [LARGE SCALE GENOMIC DNA]</scope>
    <source>
        <strain evidence="8 9">DSM 12503</strain>
    </source>
</reference>
<proteinExistence type="inferred from homology"/>
<evidence type="ECO:0000313" key="8">
    <source>
        <dbReference type="EMBL" id="SHO53549.1"/>
    </source>
</evidence>
<dbReference type="Proteomes" id="UP000184612">
    <property type="component" value="Unassembled WGS sequence"/>
</dbReference>
<feature type="transmembrane region" description="Helical" evidence="7">
    <location>
        <begin position="84"/>
        <end position="107"/>
    </location>
</feature>
<evidence type="ECO:0000256" key="3">
    <source>
        <dbReference type="ARBA" id="ARBA00022475"/>
    </source>
</evidence>
<feature type="transmembrane region" description="Helical" evidence="7">
    <location>
        <begin position="113"/>
        <end position="133"/>
    </location>
</feature>
<keyword evidence="6 7" id="KW-0472">Membrane</keyword>
<keyword evidence="9" id="KW-1185">Reference proteome</keyword>
<dbReference type="OrthoDB" id="9798408at2"/>
<name>A0A1M7YLT0_9FIRM</name>
<dbReference type="GO" id="GO:0005886">
    <property type="term" value="C:plasma membrane"/>
    <property type="evidence" value="ECO:0007669"/>
    <property type="project" value="UniProtKB-SubCell"/>
</dbReference>
<dbReference type="EMBL" id="FRFD01000014">
    <property type="protein sequence ID" value="SHO53549.1"/>
    <property type="molecule type" value="Genomic_DNA"/>
</dbReference>
<dbReference type="AlphaFoldDB" id="A0A1M7YLT0"/>
<keyword evidence="4 7" id="KW-0812">Transmembrane</keyword>
<feature type="transmembrane region" description="Helical" evidence="7">
    <location>
        <begin position="47"/>
        <end position="64"/>
    </location>
</feature>
<dbReference type="RefSeq" id="WP_073590794.1">
    <property type="nucleotide sequence ID" value="NZ_FRFD01000014.1"/>
</dbReference>
<gene>
    <name evidence="8" type="ORF">SAMN02745217_04156</name>
</gene>
<evidence type="ECO:0000256" key="5">
    <source>
        <dbReference type="ARBA" id="ARBA00022989"/>
    </source>
</evidence>
<feature type="transmembrane region" description="Helical" evidence="7">
    <location>
        <begin position="145"/>
        <end position="165"/>
    </location>
</feature>
<evidence type="ECO:0000313" key="9">
    <source>
        <dbReference type="Proteomes" id="UP000184612"/>
    </source>
</evidence>
<organism evidence="8 9">
    <name type="scientific">Anaerocolumna xylanovorans DSM 12503</name>
    <dbReference type="NCBI Taxonomy" id="1121345"/>
    <lineage>
        <taxon>Bacteria</taxon>
        <taxon>Bacillati</taxon>
        <taxon>Bacillota</taxon>
        <taxon>Clostridia</taxon>
        <taxon>Lachnospirales</taxon>
        <taxon>Lachnospiraceae</taxon>
        <taxon>Anaerocolumna</taxon>
    </lineage>
</organism>
<evidence type="ECO:0000256" key="4">
    <source>
        <dbReference type="ARBA" id="ARBA00022692"/>
    </source>
</evidence>
<protein>
    <submittedName>
        <fullName evidence="8">Predicted permease</fullName>
    </submittedName>
</protein>
<sequence length="176" mass="19972">MKKMVYMIKEYSIILLALILYLIIYFLDYDKFKFIISPHDSSFLEMFIVLPPIMILIGLINVWVSKDLMIKLMGENSGMKGSIVAFLLGTVGVGPLYMAFPVAIMFLEKGATFFNIFIFMGAWASIKVTQLLFEMQSLGVKYTLIRLLLNFINIVLTAAIINTSVSENEKRSLSKT</sequence>
<dbReference type="InterPro" id="IPR005524">
    <property type="entry name" value="DUF318"/>
</dbReference>
<dbReference type="Pfam" id="PF03773">
    <property type="entry name" value="ArsP_1"/>
    <property type="match status" value="1"/>
</dbReference>
<keyword evidence="5 7" id="KW-1133">Transmembrane helix</keyword>
<accession>A0A1M7YLT0</accession>
<evidence type="ECO:0000256" key="1">
    <source>
        <dbReference type="ARBA" id="ARBA00004651"/>
    </source>
</evidence>
<evidence type="ECO:0000256" key="2">
    <source>
        <dbReference type="ARBA" id="ARBA00006386"/>
    </source>
</evidence>
<feature type="transmembrane region" description="Helical" evidence="7">
    <location>
        <begin position="7"/>
        <end position="27"/>
    </location>
</feature>
<comment type="subcellular location">
    <subcellularLocation>
        <location evidence="1">Cell membrane</location>
        <topology evidence="1">Multi-pass membrane protein</topology>
    </subcellularLocation>
</comment>
<evidence type="ECO:0000256" key="6">
    <source>
        <dbReference type="ARBA" id="ARBA00023136"/>
    </source>
</evidence>
<comment type="similarity">
    <text evidence="2">Belongs to the UPF0718 family.</text>
</comment>
<evidence type="ECO:0000256" key="7">
    <source>
        <dbReference type="SAM" id="Phobius"/>
    </source>
</evidence>